<dbReference type="InterPro" id="IPR011042">
    <property type="entry name" value="6-blade_b-propeller_TolB-like"/>
</dbReference>
<protein>
    <submittedName>
        <fullName evidence="3">PQQ-dependent sugar dehydrogenase</fullName>
    </submittedName>
</protein>
<dbReference type="InterPro" id="IPR012938">
    <property type="entry name" value="Glc/Sorbosone_DH"/>
</dbReference>
<comment type="caution">
    <text evidence="3">The sequence shown here is derived from an EMBL/GenBank/DDBJ whole genome shotgun (WGS) entry which is preliminary data.</text>
</comment>
<evidence type="ECO:0000259" key="2">
    <source>
        <dbReference type="Pfam" id="PF07995"/>
    </source>
</evidence>
<evidence type="ECO:0000313" key="3">
    <source>
        <dbReference type="EMBL" id="MFC4158850.1"/>
    </source>
</evidence>
<feature type="signal peptide" evidence="1">
    <location>
        <begin position="1"/>
        <end position="21"/>
    </location>
</feature>
<dbReference type="Pfam" id="PF07995">
    <property type="entry name" value="GSDH"/>
    <property type="match status" value="1"/>
</dbReference>
<proteinExistence type="predicted"/>
<dbReference type="EMBL" id="JBHSBU010000001">
    <property type="protein sequence ID" value="MFC4158850.1"/>
    <property type="molecule type" value="Genomic_DNA"/>
</dbReference>
<reference evidence="4" key="1">
    <citation type="journal article" date="2019" name="Int. J. Syst. Evol. Microbiol.">
        <title>The Global Catalogue of Microorganisms (GCM) 10K type strain sequencing project: providing services to taxonomists for standard genome sequencing and annotation.</title>
        <authorList>
            <consortium name="The Broad Institute Genomics Platform"/>
            <consortium name="The Broad Institute Genome Sequencing Center for Infectious Disease"/>
            <person name="Wu L."/>
            <person name="Ma J."/>
        </authorList>
    </citation>
    <scope>NUCLEOTIDE SEQUENCE [LARGE SCALE GENOMIC DNA]</scope>
    <source>
        <strain evidence="4">LMG 29894</strain>
    </source>
</reference>
<keyword evidence="1" id="KW-0732">Signal</keyword>
<name>A0ABV8MNK0_9NEIS</name>
<organism evidence="3 4">
    <name type="scientific">Chitinimonas lacunae</name>
    <dbReference type="NCBI Taxonomy" id="1963018"/>
    <lineage>
        <taxon>Bacteria</taxon>
        <taxon>Pseudomonadati</taxon>
        <taxon>Pseudomonadota</taxon>
        <taxon>Betaproteobacteria</taxon>
        <taxon>Neisseriales</taxon>
        <taxon>Chitinibacteraceae</taxon>
        <taxon>Chitinimonas</taxon>
    </lineage>
</organism>
<dbReference type="SUPFAM" id="SSF50952">
    <property type="entry name" value="Soluble quinoprotein glucose dehydrogenase"/>
    <property type="match status" value="1"/>
</dbReference>
<dbReference type="PANTHER" id="PTHR19328:SF40">
    <property type="entry name" value="BLL0591 PROTEIN"/>
    <property type="match status" value="1"/>
</dbReference>
<dbReference type="PANTHER" id="PTHR19328">
    <property type="entry name" value="HEDGEHOG-INTERACTING PROTEIN"/>
    <property type="match status" value="1"/>
</dbReference>
<accession>A0ABV8MNK0</accession>
<dbReference type="RefSeq" id="WP_378161968.1">
    <property type="nucleotide sequence ID" value="NZ_JBHSBU010000001.1"/>
</dbReference>
<dbReference type="Gene3D" id="2.120.10.30">
    <property type="entry name" value="TolB, C-terminal domain"/>
    <property type="match status" value="1"/>
</dbReference>
<evidence type="ECO:0000256" key="1">
    <source>
        <dbReference type="SAM" id="SignalP"/>
    </source>
</evidence>
<gene>
    <name evidence="3" type="ORF">ACFOW7_05680</name>
</gene>
<dbReference type="InterPro" id="IPR011041">
    <property type="entry name" value="Quinoprot_gluc/sorb_DH_b-prop"/>
</dbReference>
<dbReference type="Proteomes" id="UP001595791">
    <property type="component" value="Unassembled WGS sequence"/>
</dbReference>
<sequence>MSRIAVLALFTVLALSPPASAEEPLPLDRIKLPPGFRIELLARIPNARAMTWGEQGTLFVGSMAEGKVYALKPGAREPVVLLRNLNRPIGVAFRQGSLYVSAVDRIVRLPGIESRLDNPPAAETVYDGLPDNNHHGGRFIGFGPDGLLYIGVGAPCNLCKRPPERFANILRMRVETAARPEPYAIGVRNTVGFDWQPGSSKLWFTDNGRDLMGDDIPPDELNRADQAGQHFGYPYCHGGDIADPEFGEERPCRQFVPPQQKLDPHVAALGMRFYRGSQFPAEYRGQIFIAEHGSWNRSKKSGYRLTLVTVQGERATGYRTFAEGWMQDEKAWGRPVDILNAPDGSLLVSDDFAGAVYRISYQTP</sequence>
<evidence type="ECO:0000313" key="4">
    <source>
        <dbReference type="Proteomes" id="UP001595791"/>
    </source>
</evidence>
<keyword evidence="4" id="KW-1185">Reference proteome</keyword>
<feature type="chain" id="PRO_5045730988" evidence="1">
    <location>
        <begin position="22"/>
        <end position="364"/>
    </location>
</feature>
<feature type="domain" description="Glucose/Sorbosone dehydrogenase" evidence="2">
    <location>
        <begin position="122"/>
        <end position="351"/>
    </location>
</feature>